<protein>
    <submittedName>
        <fullName evidence="2">Uncharacterized protein</fullName>
    </submittedName>
</protein>
<dbReference type="RefSeq" id="XP_002185790.1">
    <property type="nucleotide sequence ID" value="XM_002185754.1"/>
</dbReference>
<gene>
    <name evidence="2" type="ORF">PHATR_36987</name>
</gene>
<evidence type="ECO:0000256" key="1">
    <source>
        <dbReference type="SAM" id="MobiDB-lite"/>
    </source>
</evidence>
<feature type="compositionally biased region" description="Basic and acidic residues" evidence="1">
    <location>
        <begin position="292"/>
        <end position="305"/>
    </location>
</feature>
<dbReference type="AlphaFoldDB" id="B5Y478"/>
<dbReference type="GeneID" id="7204751"/>
<evidence type="ECO:0000313" key="2">
    <source>
        <dbReference type="EMBL" id="ACI65260.1"/>
    </source>
</evidence>
<dbReference type="EMBL" id="CP001141">
    <property type="protein sequence ID" value="ACI65260.1"/>
    <property type="molecule type" value="Genomic_DNA"/>
</dbReference>
<dbReference type="InParanoid" id="B5Y478"/>
<feature type="region of interest" description="Disordered" evidence="1">
    <location>
        <begin position="212"/>
        <end position="271"/>
    </location>
</feature>
<sequence length="398" mass="43849">MPVRDSRLRIGGKVTAKACHVVHLSKCAQRYGVNKHSKRLVGTVLDVTTTPVSVSTGHTSTLITTVYDFGESLFKEKTLNIRSVKAFVLPEDEGMSLIEEIAAEAAEADMEAGNLMEESVEAPVAEIVETPADIEPNTLVDTEPDSPVAEIVETPVDDNTLADTESENLVATVHQTEWYVNERKTQLDVSGHVYIRHFYIHTSVGDLIGQDSDNEPENFFGSLESSYSPQSLSSVAGPNYGPQLHPPDKEGDEEDEYLPHGIGKSAGQEEKQKDFYSALAEELVDNQYNDVGSRKVGRDELDKDSPTISRPGEPQCGFSAHLTPTKRKRKNKDGTIKNQRQQGRCLVCSKKTTYVCSVCNDVETIESKALYAKMLRQLKAKNHGFATQREGSYALPNT</sequence>
<reference evidence="3" key="2">
    <citation type="submission" date="2008-08" db="EMBL/GenBank/DDBJ databases">
        <authorList>
            <consortium name="Diatom Consortium"/>
            <person name="Grigoriev I."/>
            <person name="Grimwood J."/>
            <person name="Kuo A."/>
            <person name="Otillar R.P."/>
            <person name="Salamov A."/>
            <person name="Detter J.C."/>
            <person name="Lindquist E."/>
            <person name="Shapiro H."/>
            <person name="Lucas S."/>
            <person name="Glavina del Rio T."/>
            <person name="Pitluck S."/>
            <person name="Rokhsar D."/>
            <person name="Bowler C."/>
        </authorList>
    </citation>
    <scope>GENOME REANNOTATION</scope>
    <source>
        <strain evidence="3">CCAP 1055/1</strain>
    </source>
</reference>
<dbReference type="KEGG" id="pti:PHATR_36987"/>
<proteinExistence type="predicted"/>
<name>B5Y478_PHATC</name>
<feature type="region of interest" description="Disordered" evidence="1">
    <location>
        <begin position="290"/>
        <end position="315"/>
    </location>
</feature>
<accession>B5Y478</accession>
<dbReference type="OrthoDB" id="5876240at2759"/>
<reference evidence="2 3" key="1">
    <citation type="journal article" date="2008" name="Nature">
        <title>The Phaeodactylum genome reveals the evolutionary history of diatom genomes.</title>
        <authorList>
            <person name="Bowler C."/>
            <person name="Allen A.E."/>
            <person name="Badger J.H."/>
            <person name="Grimwood J."/>
            <person name="Jabbari K."/>
            <person name="Kuo A."/>
            <person name="Maheswari U."/>
            <person name="Martens C."/>
            <person name="Maumus F."/>
            <person name="Otillar R.P."/>
            <person name="Rayko E."/>
            <person name="Salamov A."/>
            <person name="Vandepoele K."/>
            <person name="Beszteri B."/>
            <person name="Gruber A."/>
            <person name="Heijde M."/>
            <person name="Katinka M."/>
            <person name="Mock T."/>
            <person name="Valentin K."/>
            <person name="Verret F."/>
            <person name="Berges J.A."/>
            <person name="Brownlee C."/>
            <person name="Cadoret J.P."/>
            <person name="Chiovitti A."/>
            <person name="Choi C.J."/>
            <person name="Coesel S."/>
            <person name="De Martino A."/>
            <person name="Detter J.C."/>
            <person name="Durkin C."/>
            <person name="Falciatore A."/>
            <person name="Fournet J."/>
            <person name="Haruta M."/>
            <person name="Huysman M.J."/>
            <person name="Jenkins B.D."/>
            <person name="Jiroutova K."/>
            <person name="Jorgensen R.E."/>
            <person name="Joubert Y."/>
            <person name="Kaplan A."/>
            <person name="Kroger N."/>
            <person name="Kroth P.G."/>
            <person name="La Roche J."/>
            <person name="Lindquist E."/>
            <person name="Lommer M."/>
            <person name="Martin-Jezequel V."/>
            <person name="Lopez P.J."/>
            <person name="Lucas S."/>
            <person name="Mangogna M."/>
            <person name="McGinnis K."/>
            <person name="Medlin L.K."/>
            <person name="Montsant A."/>
            <person name="Oudot-Le Secq M.P."/>
            <person name="Napoli C."/>
            <person name="Obornik M."/>
            <person name="Parker M.S."/>
            <person name="Petit J.L."/>
            <person name="Porcel B.M."/>
            <person name="Poulsen N."/>
            <person name="Robison M."/>
            <person name="Rychlewski L."/>
            <person name="Rynearson T.A."/>
            <person name="Schmutz J."/>
            <person name="Shapiro H."/>
            <person name="Siaut M."/>
            <person name="Stanley M."/>
            <person name="Sussman M.R."/>
            <person name="Taylor A.R."/>
            <person name="Vardi A."/>
            <person name="von Dassow P."/>
            <person name="Vyverman W."/>
            <person name="Willis A."/>
            <person name="Wyrwicz L.S."/>
            <person name="Rokhsar D.S."/>
            <person name="Weissenbach J."/>
            <person name="Armbrust E.V."/>
            <person name="Green B.R."/>
            <person name="Van de Peer Y."/>
            <person name="Grigoriev I.V."/>
        </authorList>
    </citation>
    <scope>NUCLEOTIDE SEQUENCE [LARGE SCALE GENOMIC DNA]</scope>
    <source>
        <strain evidence="2 3">CCAP 1055/1</strain>
    </source>
</reference>
<feature type="compositionally biased region" description="Low complexity" evidence="1">
    <location>
        <begin position="222"/>
        <end position="234"/>
    </location>
</feature>
<evidence type="ECO:0000313" key="3">
    <source>
        <dbReference type="Proteomes" id="UP000000759"/>
    </source>
</evidence>
<dbReference type="Proteomes" id="UP000000759">
    <property type="component" value="Chromosome 11"/>
</dbReference>
<keyword evidence="3" id="KW-1185">Reference proteome</keyword>
<dbReference type="PaxDb" id="2850-Phatr36987"/>
<organism evidence="2 3">
    <name type="scientific">Phaeodactylum tricornutum (strain CCAP 1055/1)</name>
    <dbReference type="NCBI Taxonomy" id="556484"/>
    <lineage>
        <taxon>Eukaryota</taxon>
        <taxon>Sar</taxon>
        <taxon>Stramenopiles</taxon>
        <taxon>Ochrophyta</taxon>
        <taxon>Bacillariophyta</taxon>
        <taxon>Bacillariophyceae</taxon>
        <taxon>Bacillariophycidae</taxon>
        <taxon>Naviculales</taxon>
        <taxon>Phaeodactylaceae</taxon>
        <taxon>Phaeodactylum</taxon>
    </lineage>
</organism>